<name>A0ABX8U3N0_9ACTN</name>
<organism evidence="1 2">
    <name type="scientific">Nonomuraea coxensis DSM 45129</name>
    <dbReference type="NCBI Taxonomy" id="1122611"/>
    <lineage>
        <taxon>Bacteria</taxon>
        <taxon>Bacillati</taxon>
        <taxon>Actinomycetota</taxon>
        <taxon>Actinomycetes</taxon>
        <taxon>Streptosporangiales</taxon>
        <taxon>Streptosporangiaceae</taxon>
        <taxon>Nonomuraea</taxon>
    </lineage>
</organism>
<gene>
    <name evidence="1" type="ORF">Nocox_22260</name>
</gene>
<evidence type="ECO:0000313" key="2">
    <source>
        <dbReference type="Proteomes" id="UP000824681"/>
    </source>
</evidence>
<dbReference type="EMBL" id="CP068985">
    <property type="protein sequence ID" value="QYC42056.1"/>
    <property type="molecule type" value="Genomic_DNA"/>
</dbReference>
<dbReference type="RefSeq" id="WP_020545859.1">
    <property type="nucleotide sequence ID" value="NZ_CP068985.1"/>
</dbReference>
<protein>
    <submittedName>
        <fullName evidence="1">Uncharacterized protein</fullName>
    </submittedName>
</protein>
<keyword evidence="2" id="KW-1185">Reference proteome</keyword>
<dbReference type="Proteomes" id="UP000824681">
    <property type="component" value="Chromosome"/>
</dbReference>
<proteinExistence type="predicted"/>
<reference evidence="1 2" key="1">
    <citation type="journal article" date="2021" name="ACS Chem. Biol.">
        <title>Genomic-Led Discovery of a Novel Glycopeptide Antibiotic by Nonomuraea coxensis DSM 45129.</title>
        <authorList>
            <person name="Yushchuk O."/>
            <person name="Vior N.M."/>
            <person name="Andreo-Vidal A."/>
            <person name="Berini F."/>
            <person name="Ruckert C."/>
            <person name="Busche T."/>
            <person name="Binda E."/>
            <person name="Kalinowski J."/>
            <person name="Truman A.W."/>
            <person name="Marinelli F."/>
        </authorList>
    </citation>
    <scope>NUCLEOTIDE SEQUENCE [LARGE SCALE GENOMIC DNA]</scope>
    <source>
        <strain evidence="1 2">DSM 45129</strain>
    </source>
</reference>
<sequence>MTSTTVQIAAMTAGHAAQVLAIHQLGIAAVLDEAQHEVGRLGGEPPLRLHQLTGALASRR</sequence>
<accession>A0ABX8U3N0</accession>
<evidence type="ECO:0000313" key="1">
    <source>
        <dbReference type="EMBL" id="QYC42056.1"/>
    </source>
</evidence>